<comment type="caution">
    <text evidence="3">The sequence shown here is derived from an EMBL/GenBank/DDBJ whole genome shotgun (WGS) entry which is preliminary data.</text>
</comment>
<accession>V8G902</accession>
<dbReference type="EMBL" id="AYSV01000066">
    <property type="protein sequence ID" value="ETD72443.1"/>
    <property type="molecule type" value="Genomic_DNA"/>
</dbReference>
<keyword evidence="3" id="KW-0378">Hydrolase</keyword>
<comment type="similarity">
    <text evidence="1">Belongs to the ClpS family.</text>
</comment>
<comment type="subunit">
    <text evidence="1">Binds to the N-terminal domain of the chaperone ClpA.</text>
</comment>
<reference evidence="3 4" key="1">
    <citation type="submission" date="2013-11" db="EMBL/GenBank/DDBJ databases">
        <title>Genomic analysis of Pelistega sp. HM-7.</title>
        <authorList>
            <person name="Kumbhare S.V."/>
            <person name="Shetty S.A."/>
            <person name="Sharma O."/>
            <person name="Dhotre D.P."/>
        </authorList>
    </citation>
    <scope>NUCLEOTIDE SEQUENCE [LARGE SCALE GENOMIC DNA]</scope>
    <source>
        <strain evidence="3 4">HM-7</strain>
    </source>
</reference>
<evidence type="ECO:0000256" key="1">
    <source>
        <dbReference type="HAMAP-Rule" id="MF_00302"/>
    </source>
</evidence>
<dbReference type="OrthoDB" id="9796121at2"/>
<evidence type="ECO:0000313" key="4">
    <source>
        <dbReference type="Proteomes" id="UP000018766"/>
    </source>
</evidence>
<dbReference type="PANTHER" id="PTHR33473">
    <property type="entry name" value="ATP-DEPENDENT CLP PROTEASE ADAPTER PROTEIN CLPS1, CHLOROPLASTIC"/>
    <property type="match status" value="1"/>
</dbReference>
<comment type="function">
    <text evidence="1">Involved in the modulation of the specificity of the ClpAP-mediated ATP-dependent protein degradation.</text>
</comment>
<dbReference type="RefSeq" id="WP_023950164.1">
    <property type="nucleotide sequence ID" value="NZ_AYSV01000066.1"/>
</dbReference>
<dbReference type="PATRIC" id="fig|1414851.3.peg.864"/>
<dbReference type="Gene3D" id="3.30.1390.10">
    <property type="match status" value="1"/>
</dbReference>
<dbReference type="InterPro" id="IPR003769">
    <property type="entry name" value="ClpS_core"/>
</dbReference>
<dbReference type="AlphaFoldDB" id="V8G902"/>
<evidence type="ECO:0000259" key="2">
    <source>
        <dbReference type="Pfam" id="PF02617"/>
    </source>
</evidence>
<evidence type="ECO:0000313" key="3">
    <source>
        <dbReference type="EMBL" id="ETD72443.1"/>
    </source>
</evidence>
<dbReference type="InterPro" id="IPR014719">
    <property type="entry name" value="Ribosomal_bL12_C/ClpS-like"/>
</dbReference>
<protein>
    <recommendedName>
        <fullName evidence="1">ATP-dependent Clp protease adapter protein ClpS</fullName>
    </recommendedName>
</protein>
<keyword evidence="4" id="KW-1185">Reference proteome</keyword>
<dbReference type="GO" id="GO:0008233">
    <property type="term" value="F:peptidase activity"/>
    <property type="evidence" value="ECO:0007669"/>
    <property type="project" value="UniProtKB-KW"/>
</dbReference>
<dbReference type="FunFam" id="3.30.1390.10:FF:000002">
    <property type="entry name" value="ATP-dependent Clp protease adapter protein ClpS"/>
    <property type="match status" value="1"/>
</dbReference>
<sequence>MSTGVATEQSIQVKPPTPYVVVLLNDDFTPMDFVVNILKIFFHKSEDEATQIMLEVHFKGKGICGTYTKDIAATKVAQVNSYSREHQYPLLCVMEQA</sequence>
<name>V8G902_9BURK</name>
<organism evidence="3 4">
    <name type="scientific">Pelistega indica</name>
    <dbReference type="NCBI Taxonomy" id="1414851"/>
    <lineage>
        <taxon>Bacteria</taxon>
        <taxon>Pseudomonadati</taxon>
        <taxon>Pseudomonadota</taxon>
        <taxon>Betaproteobacteria</taxon>
        <taxon>Burkholderiales</taxon>
        <taxon>Alcaligenaceae</taxon>
        <taxon>Pelistega</taxon>
    </lineage>
</organism>
<dbReference type="InterPro" id="IPR022935">
    <property type="entry name" value="ClpS"/>
</dbReference>
<keyword evidence="3" id="KW-0645">Protease</keyword>
<dbReference type="HAMAP" id="MF_00302">
    <property type="entry name" value="ClpS"/>
    <property type="match status" value="1"/>
</dbReference>
<feature type="domain" description="Adaptor protein ClpS core" evidence="2">
    <location>
        <begin position="14"/>
        <end position="92"/>
    </location>
</feature>
<proteinExistence type="inferred from homology"/>
<dbReference type="Pfam" id="PF02617">
    <property type="entry name" value="ClpS"/>
    <property type="match status" value="1"/>
</dbReference>
<gene>
    <name evidence="1" type="primary">clpS</name>
    <name evidence="3" type="ORF">V757_04285</name>
</gene>
<dbReference type="GO" id="GO:0030163">
    <property type="term" value="P:protein catabolic process"/>
    <property type="evidence" value="ECO:0007669"/>
    <property type="project" value="InterPro"/>
</dbReference>
<dbReference type="NCBIfam" id="NF000672">
    <property type="entry name" value="PRK00033.1-5"/>
    <property type="match status" value="1"/>
</dbReference>
<dbReference type="GO" id="GO:0006508">
    <property type="term" value="P:proteolysis"/>
    <property type="evidence" value="ECO:0007669"/>
    <property type="project" value="UniProtKB-UniRule"/>
</dbReference>
<dbReference type="PANTHER" id="PTHR33473:SF19">
    <property type="entry name" value="ATP-DEPENDENT CLP PROTEASE ADAPTER PROTEIN CLPS"/>
    <property type="match status" value="1"/>
</dbReference>
<dbReference type="Proteomes" id="UP000018766">
    <property type="component" value="Unassembled WGS sequence"/>
</dbReference>
<dbReference type="SUPFAM" id="SSF54736">
    <property type="entry name" value="ClpS-like"/>
    <property type="match status" value="1"/>
</dbReference>